<feature type="domain" description="Fe-containing alcohol dehydrogenase-like C-terminal" evidence="4">
    <location>
        <begin position="210"/>
        <end position="405"/>
    </location>
</feature>
<dbReference type="InterPro" id="IPR039697">
    <property type="entry name" value="Alcohol_dehydrogenase_Fe"/>
</dbReference>
<feature type="domain" description="Alcohol dehydrogenase iron-type/glycerol dehydrogenase GldA" evidence="3">
    <location>
        <begin position="21"/>
        <end position="196"/>
    </location>
</feature>
<reference evidence="5 6" key="1">
    <citation type="submission" date="2020-08" db="EMBL/GenBank/DDBJ databases">
        <title>Sequencing the genomes of 1000 actinobacteria strains.</title>
        <authorList>
            <person name="Klenk H.-P."/>
        </authorList>
    </citation>
    <scope>NUCLEOTIDE SEQUENCE [LARGE SCALE GENOMIC DNA]</scope>
    <source>
        <strain evidence="5 6">DSM 44772</strain>
    </source>
</reference>
<dbReference type="GO" id="GO:0004022">
    <property type="term" value="F:alcohol dehydrogenase (NAD+) activity"/>
    <property type="evidence" value="ECO:0007669"/>
    <property type="project" value="UniProtKB-EC"/>
</dbReference>
<evidence type="ECO:0000256" key="1">
    <source>
        <dbReference type="ARBA" id="ARBA00007358"/>
    </source>
</evidence>
<evidence type="ECO:0000313" key="6">
    <source>
        <dbReference type="Proteomes" id="UP000549343"/>
    </source>
</evidence>
<dbReference type="EC" id="1.1.1.1" evidence="5"/>
<name>A0A7W7IAN6_9ACTN</name>
<dbReference type="GO" id="GO:0046872">
    <property type="term" value="F:metal ion binding"/>
    <property type="evidence" value="ECO:0007669"/>
    <property type="project" value="InterPro"/>
</dbReference>
<keyword evidence="2 5" id="KW-0560">Oxidoreductase</keyword>
<accession>A0A7W7IAN6</accession>
<dbReference type="RefSeq" id="WP_184881810.1">
    <property type="nucleotide sequence ID" value="NZ_BAAAHD010000023.1"/>
</dbReference>
<sequence length="409" mass="41651">MTQHARARGRSATVRHETPAQRVEIGAGVVDGVGGIVSGLGGTVVGILAGDRVWRGGLGGRVERSLGSAGRVVCNEIEPHTPLSAAVRLGRRFADAGVDLILALGGGSASDLGKATAAVMASLGRGDAQPDMSRLFARVRADGTVSDPAVGGRPVPLVVVPTTLSGAELTPGAGVTENGMKRVLWDQALSARVILYETSDDNDLPAAVVATTGMNAMAHAVEAMYSTAGDAISDGLAVAGLDALTAGMVRYLAAGDRGEQAKAELFTGAVLAGRALSTARVCLHHAICHVLGAHHGVAHGDANAVMLSYVVDFNEAGAARQLARCAATIRGAAERVLGTPLTETSPGAVLREFQTRVGAPTTLTEIGLPHVDVEDVVSGLREERGVALNPVPVTDDDVRHLLAAARGAA</sequence>
<evidence type="ECO:0000259" key="3">
    <source>
        <dbReference type="Pfam" id="PF00465"/>
    </source>
</evidence>
<dbReference type="Gene3D" id="1.20.1090.10">
    <property type="entry name" value="Dehydroquinate synthase-like - alpha domain"/>
    <property type="match status" value="1"/>
</dbReference>
<protein>
    <submittedName>
        <fullName evidence="5">Alcohol dehydrogenase</fullName>
        <ecNumber evidence="5">1.1.1.1</ecNumber>
    </submittedName>
</protein>
<dbReference type="Gene3D" id="3.40.50.1970">
    <property type="match status" value="1"/>
</dbReference>
<dbReference type="PANTHER" id="PTHR11496">
    <property type="entry name" value="ALCOHOL DEHYDROGENASE"/>
    <property type="match status" value="1"/>
</dbReference>
<comment type="similarity">
    <text evidence="1">Belongs to the iron-containing alcohol dehydrogenase family.</text>
</comment>
<dbReference type="Proteomes" id="UP000549343">
    <property type="component" value="Unassembled WGS sequence"/>
</dbReference>
<evidence type="ECO:0000256" key="2">
    <source>
        <dbReference type="ARBA" id="ARBA00023002"/>
    </source>
</evidence>
<dbReference type="PANTHER" id="PTHR11496:SF102">
    <property type="entry name" value="ALCOHOL DEHYDROGENASE 4"/>
    <property type="match status" value="1"/>
</dbReference>
<dbReference type="InterPro" id="IPR056798">
    <property type="entry name" value="ADH_Fe_C"/>
</dbReference>
<dbReference type="SUPFAM" id="SSF56796">
    <property type="entry name" value="Dehydroquinate synthase-like"/>
    <property type="match status" value="1"/>
</dbReference>
<proteinExistence type="inferred from homology"/>
<dbReference type="AlphaFoldDB" id="A0A7W7IAN6"/>
<dbReference type="Pfam" id="PF00465">
    <property type="entry name" value="Fe-ADH"/>
    <property type="match status" value="1"/>
</dbReference>
<gene>
    <name evidence="5" type="ORF">F4557_002022</name>
</gene>
<dbReference type="Pfam" id="PF25137">
    <property type="entry name" value="ADH_Fe_C"/>
    <property type="match status" value="1"/>
</dbReference>
<dbReference type="EMBL" id="JACHMV010000001">
    <property type="protein sequence ID" value="MBB4773604.1"/>
    <property type="molecule type" value="Genomic_DNA"/>
</dbReference>
<evidence type="ECO:0000259" key="4">
    <source>
        <dbReference type="Pfam" id="PF25137"/>
    </source>
</evidence>
<comment type="caution">
    <text evidence="5">The sequence shown here is derived from an EMBL/GenBank/DDBJ whole genome shotgun (WGS) entry which is preliminary data.</text>
</comment>
<organism evidence="5 6">
    <name type="scientific">Actinomadura livida</name>
    <dbReference type="NCBI Taxonomy" id="79909"/>
    <lineage>
        <taxon>Bacteria</taxon>
        <taxon>Bacillati</taxon>
        <taxon>Actinomycetota</taxon>
        <taxon>Actinomycetes</taxon>
        <taxon>Streptosporangiales</taxon>
        <taxon>Thermomonosporaceae</taxon>
        <taxon>Actinomadura</taxon>
    </lineage>
</organism>
<dbReference type="InterPro" id="IPR001670">
    <property type="entry name" value="ADH_Fe/GldA"/>
</dbReference>
<evidence type="ECO:0000313" key="5">
    <source>
        <dbReference type="EMBL" id="MBB4773604.1"/>
    </source>
</evidence>